<reference evidence="6 7" key="1">
    <citation type="submission" date="2019-05" db="EMBL/GenBank/DDBJ databases">
        <title>Pseudorhodobacter turbinis sp. nov., isolated from the gut of the Korean turban shell.</title>
        <authorList>
            <person name="Jeong Y.-S."/>
            <person name="Kang W.-R."/>
            <person name="Bae J.-W."/>
        </authorList>
    </citation>
    <scope>NUCLEOTIDE SEQUENCE [LARGE SCALE GENOMIC DNA]</scope>
    <source>
        <strain evidence="6 7">S12M18</strain>
    </source>
</reference>
<name>A0A4P8EDR7_9RHOB</name>
<dbReference type="OrthoDB" id="8004517at2"/>
<dbReference type="GO" id="GO:0003700">
    <property type="term" value="F:DNA-binding transcription factor activity"/>
    <property type="evidence" value="ECO:0007669"/>
    <property type="project" value="InterPro"/>
</dbReference>
<evidence type="ECO:0000313" key="7">
    <source>
        <dbReference type="Proteomes" id="UP000298631"/>
    </source>
</evidence>
<gene>
    <name evidence="6" type="ORF">EOK75_00950</name>
</gene>
<dbReference type="RefSeq" id="WP_137192196.1">
    <property type="nucleotide sequence ID" value="NZ_CP039964.1"/>
</dbReference>
<keyword evidence="3" id="KW-0804">Transcription</keyword>
<evidence type="ECO:0000256" key="2">
    <source>
        <dbReference type="ARBA" id="ARBA00023125"/>
    </source>
</evidence>
<protein>
    <submittedName>
        <fullName evidence="6">Helix-turn-helix domain-containing protein</fullName>
    </submittedName>
</protein>
<evidence type="ECO:0000256" key="4">
    <source>
        <dbReference type="SAM" id="MobiDB-lite"/>
    </source>
</evidence>
<dbReference type="KEGG" id="pseb:EOK75_00950"/>
<dbReference type="InterPro" id="IPR020449">
    <property type="entry name" value="Tscrpt_reg_AraC-type_HTH"/>
</dbReference>
<sequence length="179" mass="20070">MMQQLQQLSDTEGHAASVLGRQVIEVLALALDDTATEEACTRTAVRAGHLRRAEHIIRQNLANQNLSPDFVADACGISKRYLHELFSDTNKTVSQFIREKRLLAARDAITTNHSLAMAEIAYCFGFSDQAQFSRLFKAQFAATPSEWRRNAPHPERSGPHDTIRGPMKIRRTPVCSDYS</sequence>
<keyword evidence="2" id="KW-0238">DNA-binding</keyword>
<dbReference type="SMART" id="SM00342">
    <property type="entry name" value="HTH_ARAC"/>
    <property type="match status" value="1"/>
</dbReference>
<dbReference type="Proteomes" id="UP000298631">
    <property type="component" value="Chromosome"/>
</dbReference>
<dbReference type="SUPFAM" id="SSF46689">
    <property type="entry name" value="Homeodomain-like"/>
    <property type="match status" value="1"/>
</dbReference>
<keyword evidence="1" id="KW-0805">Transcription regulation</keyword>
<dbReference type="EMBL" id="CP039964">
    <property type="protein sequence ID" value="QCO54515.1"/>
    <property type="molecule type" value="Genomic_DNA"/>
</dbReference>
<dbReference type="PRINTS" id="PR00032">
    <property type="entry name" value="HTHARAC"/>
</dbReference>
<feature type="domain" description="HTH araC/xylS-type" evidence="5">
    <location>
        <begin position="51"/>
        <end position="150"/>
    </location>
</feature>
<dbReference type="InterPro" id="IPR018060">
    <property type="entry name" value="HTH_AraC"/>
</dbReference>
<keyword evidence="7" id="KW-1185">Reference proteome</keyword>
<evidence type="ECO:0000256" key="1">
    <source>
        <dbReference type="ARBA" id="ARBA00023015"/>
    </source>
</evidence>
<evidence type="ECO:0000256" key="3">
    <source>
        <dbReference type="ARBA" id="ARBA00023163"/>
    </source>
</evidence>
<dbReference type="PANTHER" id="PTHR43280">
    <property type="entry name" value="ARAC-FAMILY TRANSCRIPTIONAL REGULATOR"/>
    <property type="match status" value="1"/>
</dbReference>
<dbReference type="Pfam" id="PF12833">
    <property type="entry name" value="HTH_18"/>
    <property type="match status" value="1"/>
</dbReference>
<dbReference type="AlphaFoldDB" id="A0A4P8EDR7"/>
<organism evidence="6 7">
    <name type="scientific">Pseudorhodobacter turbinis</name>
    <dbReference type="NCBI Taxonomy" id="2500533"/>
    <lineage>
        <taxon>Bacteria</taxon>
        <taxon>Pseudomonadati</taxon>
        <taxon>Pseudomonadota</taxon>
        <taxon>Alphaproteobacteria</taxon>
        <taxon>Rhodobacterales</taxon>
        <taxon>Paracoccaceae</taxon>
        <taxon>Pseudorhodobacter</taxon>
    </lineage>
</organism>
<accession>A0A4P8EDR7</accession>
<dbReference type="Gene3D" id="1.10.10.60">
    <property type="entry name" value="Homeodomain-like"/>
    <property type="match status" value="1"/>
</dbReference>
<evidence type="ECO:0000313" key="6">
    <source>
        <dbReference type="EMBL" id="QCO54515.1"/>
    </source>
</evidence>
<dbReference type="GO" id="GO:0043565">
    <property type="term" value="F:sequence-specific DNA binding"/>
    <property type="evidence" value="ECO:0007669"/>
    <property type="project" value="InterPro"/>
</dbReference>
<proteinExistence type="predicted"/>
<evidence type="ECO:0000259" key="5">
    <source>
        <dbReference type="PROSITE" id="PS01124"/>
    </source>
</evidence>
<dbReference type="PROSITE" id="PS01124">
    <property type="entry name" value="HTH_ARAC_FAMILY_2"/>
    <property type="match status" value="1"/>
</dbReference>
<feature type="region of interest" description="Disordered" evidence="4">
    <location>
        <begin position="146"/>
        <end position="179"/>
    </location>
</feature>
<feature type="compositionally biased region" description="Basic and acidic residues" evidence="4">
    <location>
        <begin position="146"/>
        <end position="163"/>
    </location>
</feature>
<dbReference type="InterPro" id="IPR009057">
    <property type="entry name" value="Homeodomain-like_sf"/>
</dbReference>
<dbReference type="PROSITE" id="PS00041">
    <property type="entry name" value="HTH_ARAC_FAMILY_1"/>
    <property type="match status" value="1"/>
</dbReference>
<dbReference type="PANTHER" id="PTHR43280:SF31">
    <property type="entry name" value="TRANSCRIPTIONAL REGULATORY PROTEIN"/>
    <property type="match status" value="1"/>
</dbReference>
<dbReference type="InterPro" id="IPR018062">
    <property type="entry name" value="HTH_AraC-typ_CS"/>
</dbReference>